<dbReference type="RefSeq" id="WP_174410486.1">
    <property type="nucleotide sequence ID" value="NZ_BLVP01000010.1"/>
</dbReference>
<evidence type="ECO:0000256" key="2">
    <source>
        <dbReference type="ARBA" id="ARBA00004370"/>
    </source>
</evidence>
<dbReference type="SUPFAM" id="SSF52172">
    <property type="entry name" value="CheY-like"/>
    <property type="match status" value="2"/>
</dbReference>
<keyword evidence="13" id="KW-1133">Transmembrane helix</keyword>
<dbReference type="Pfam" id="PF00672">
    <property type="entry name" value="HAMP"/>
    <property type="match status" value="1"/>
</dbReference>
<dbReference type="SMART" id="SM00304">
    <property type="entry name" value="HAMP"/>
    <property type="match status" value="1"/>
</dbReference>
<evidence type="ECO:0000256" key="11">
    <source>
        <dbReference type="ARBA" id="ARBA00068150"/>
    </source>
</evidence>
<dbReference type="Pfam" id="PF02518">
    <property type="entry name" value="HATPase_c"/>
    <property type="match status" value="1"/>
</dbReference>
<evidence type="ECO:0000256" key="12">
    <source>
        <dbReference type="PROSITE-ProRule" id="PRU00169"/>
    </source>
</evidence>
<proteinExistence type="predicted"/>
<organism evidence="17 18">
    <name type="scientific">Desulfovibrio psychrotolerans</name>
    <dbReference type="NCBI Taxonomy" id="415242"/>
    <lineage>
        <taxon>Bacteria</taxon>
        <taxon>Pseudomonadati</taxon>
        <taxon>Thermodesulfobacteriota</taxon>
        <taxon>Desulfovibrionia</taxon>
        <taxon>Desulfovibrionales</taxon>
        <taxon>Desulfovibrionaceae</taxon>
        <taxon>Desulfovibrio</taxon>
    </lineage>
</organism>
<dbReference type="Pfam" id="PF00512">
    <property type="entry name" value="HisKA"/>
    <property type="match status" value="1"/>
</dbReference>
<dbReference type="PRINTS" id="PR00344">
    <property type="entry name" value="BCTRLSENSOR"/>
</dbReference>
<dbReference type="PANTHER" id="PTHR45339:SF1">
    <property type="entry name" value="HYBRID SIGNAL TRANSDUCTION HISTIDINE KINASE J"/>
    <property type="match status" value="1"/>
</dbReference>
<dbReference type="InterPro" id="IPR004358">
    <property type="entry name" value="Sig_transdc_His_kin-like_C"/>
</dbReference>
<name>A0A7J0BVZ9_9BACT</name>
<reference evidence="17 18" key="1">
    <citation type="submission" date="2020-05" db="EMBL/GenBank/DDBJ databases">
        <title>Draft genome sequence of Desulfovibrio psychrotolerans JS1T.</title>
        <authorList>
            <person name="Ueno A."/>
            <person name="Tamazawa S."/>
            <person name="Tamamura S."/>
            <person name="Murakami T."/>
            <person name="Kiyama T."/>
            <person name="Inomata H."/>
            <person name="Amano Y."/>
            <person name="Miyakawa K."/>
            <person name="Tamaki H."/>
            <person name="Naganuma T."/>
            <person name="Kaneko K."/>
        </authorList>
    </citation>
    <scope>NUCLEOTIDE SEQUENCE [LARGE SCALE GENOMIC DNA]</scope>
    <source>
        <strain evidence="17 18">JS1</strain>
    </source>
</reference>
<sequence>MKRITGNRLRIRVNAGLILILGSGLLILGTFVLSAQHTQLVRTLEDQGNHMAQVVARTSAEYIKKYSFYLLEGLASSVEASAHVAYCDITDAEGKSLVRAGDSPAGVVPMTKLSQGALPNAAPPATPPEPRSAIRNLMFAPAENALPTLAGQVLRVSAPISNDSGDTVGLVHIGLHTSHLRDVLFVRATQLTIFFVFFLVVSSVIINTFLNRMFITPVSRLAELARDISQRRFRTLEQPARDDEVGQLTRDFNNMSTALKDLYDDLERKVHERTESLSLANQQLRTAYQRERSLAEQAEQASMAKSRFLASMSHEIRTPLNSILGMADLLWETRLTRDQRQYVDIFRNAGENLLAIINDILDLSRIEAEEMPFERIPFNLRQCVDDAVRLSAHPILRKGLDFGVSVPPALPETVYGDPKRLRQILVNLLGNAAKFTNKGEVELRLHCEVLHGVEAPPSALLRFFVRDTGIGIPQAQQQAVFERFTQADSSTSREYGGTGLGLTISKLLCEKMGGGIHLQSSPGAGSTFEVRMMLECDESTDSFAPLPAGHRALVVEPHELSRTLLVAMLAEHGAECLQAACHAEAVALLRQSAPVSLLFLDSSLAYDQCVQLEQLTLEPAPAQSGEGECEPLCPFPARPALIRLTRGMAESETCAASADMITLRMPVLHADLSAAFALAGLLGTQARDAARHPAAHNALSREGEPNHPEQGLRLLVVEDNESNRKLVELYLKNSGHSAEFAQNGEQAVRMFRETRYDLVLMDVEMPRMDGLTATREFRRMEDEQGRPRTPIAAITAHALPEYRQECFDAGCDFHITKPFKKKDLAMLIHSVRSLGGEPQTQAVQ</sequence>
<dbReference type="SUPFAM" id="SSF158472">
    <property type="entry name" value="HAMP domain-like"/>
    <property type="match status" value="1"/>
</dbReference>
<feature type="domain" description="Response regulatory" evidence="15">
    <location>
        <begin position="713"/>
        <end position="832"/>
    </location>
</feature>
<keyword evidence="4 12" id="KW-0597">Phosphoprotein</keyword>
<evidence type="ECO:0000256" key="8">
    <source>
        <dbReference type="ARBA" id="ARBA00022840"/>
    </source>
</evidence>
<dbReference type="SMART" id="SM00387">
    <property type="entry name" value="HATPase_c"/>
    <property type="match status" value="1"/>
</dbReference>
<dbReference type="EMBL" id="BLVP01000010">
    <property type="protein sequence ID" value="GFM37863.1"/>
    <property type="molecule type" value="Genomic_DNA"/>
</dbReference>
<keyword evidence="18" id="KW-1185">Reference proteome</keyword>
<feature type="domain" description="HAMP" evidence="16">
    <location>
        <begin position="212"/>
        <end position="264"/>
    </location>
</feature>
<dbReference type="Gene3D" id="6.10.340.10">
    <property type="match status" value="1"/>
</dbReference>
<accession>A0A7J0BVZ9</accession>
<comment type="subunit">
    <text evidence="10">At low DSF concentrations, interacts with RpfF.</text>
</comment>
<dbReference type="InterPro" id="IPR003594">
    <property type="entry name" value="HATPase_dom"/>
</dbReference>
<dbReference type="InterPro" id="IPR001789">
    <property type="entry name" value="Sig_transdc_resp-reg_receiver"/>
</dbReference>
<evidence type="ECO:0000256" key="13">
    <source>
        <dbReference type="SAM" id="Phobius"/>
    </source>
</evidence>
<evidence type="ECO:0000256" key="10">
    <source>
        <dbReference type="ARBA" id="ARBA00064003"/>
    </source>
</evidence>
<dbReference type="Gene3D" id="1.10.287.130">
    <property type="match status" value="1"/>
</dbReference>
<comment type="subcellular location">
    <subcellularLocation>
        <location evidence="2">Membrane</location>
    </subcellularLocation>
</comment>
<dbReference type="SMART" id="SM00448">
    <property type="entry name" value="REC"/>
    <property type="match status" value="1"/>
</dbReference>
<evidence type="ECO:0000313" key="18">
    <source>
        <dbReference type="Proteomes" id="UP000503820"/>
    </source>
</evidence>
<dbReference type="CDD" id="cd16922">
    <property type="entry name" value="HATPase_EvgS-ArcB-TorS-like"/>
    <property type="match status" value="1"/>
</dbReference>
<dbReference type="PROSITE" id="PS50110">
    <property type="entry name" value="RESPONSE_REGULATORY"/>
    <property type="match status" value="1"/>
</dbReference>
<evidence type="ECO:0000256" key="4">
    <source>
        <dbReference type="ARBA" id="ARBA00022553"/>
    </source>
</evidence>
<dbReference type="AlphaFoldDB" id="A0A7J0BVZ9"/>
<evidence type="ECO:0000256" key="7">
    <source>
        <dbReference type="ARBA" id="ARBA00022777"/>
    </source>
</evidence>
<dbReference type="CDD" id="cd00082">
    <property type="entry name" value="HisKA"/>
    <property type="match status" value="1"/>
</dbReference>
<evidence type="ECO:0000259" key="14">
    <source>
        <dbReference type="PROSITE" id="PS50109"/>
    </source>
</evidence>
<evidence type="ECO:0000256" key="3">
    <source>
        <dbReference type="ARBA" id="ARBA00012438"/>
    </source>
</evidence>
<dbReference type="GO" id="GO:0016020">
    <property type="term" value="C:membrane"/>
    <property type="evidence" value="ECO:0007669"/>
    <property type="project" value="UniProtKB-SubCell"/>
</dbReference>
<dbReference type="InterPro" id="IPR005467">
    <property type="entry name" value="His_kinase_dom"/>
</dbReference>
<dbReference type="InterPro" id="IPR003661">
    <property type="entry name" value="HisK_dim/P_dom"/>
</dbReference>
<feature type="modified residue" description="4-aspartylphosphate" evidence="12">
    <location>
        <position position="762"/>
    </location>
</feature>
<keyword evidence="6" id="KW-0547">Nucleotide-binding</keyword>
<dbReference type="GO" id="GO:0000155">
    <property type="term" value="F:phosphorelay sensor kinase activity"/>
    <property type="evidence" value="ECO:0007669"/>
    <property type="project" value="InterPro"/>
</dbReference>
<dbReference type="SMART" id="SM00388">
    <property type="entry name" value="HisKA"/>
    <property type="match status" value="1"/>
</dbReference>
<keyword evidence="8" id="KW-0067">ATP-binding</keyword>
<evidence type="ECO:0000256" key="9">
    <source>
        <dbReference type="ARBA" id="ARBA00023012"/>
    </source>
</evidence>
<dbReference type="PANTHER" id="PTHR45339">
    <property type="entry name" value="HYBRID SIGNAL TRANSDUCTION HISTIDINE KINASE J"/>
    <property type="match status" value="1"/>
</dbReference>
<evidence type="ECO:0000256" key="5">
    <source>
        <dbReference type="ARBA" id="ARBA00022679"/>
    </source>
</evidence>
<dbReference type="Gene3D" id="3.40.50.2300">
    <property type="match status" value="2"/>
</dbReference>
<dbReference type="FunFam" id="1.10.287.130:FF:000002">
    <property type="entry name" value="Two-component osmosensing histidine kinase"/>
    <property type="match status" value="1"/>
</dbReference>
<keyword evidence="9" id="KW-0902">Two-component regulatory system</keyword>
<dbReference type="Proteomes" id="UP000503820">
    <property type="component" value="Unassembled WGS sequence"/>
</dbReference>
<dbReference type="InterPro" id="IPR011006">
    <property type="entry name" value="CheY-like_superfamily"/>
</dbReference>
<keyword evidence="13" id="KW-0812">Transmembrane</keyword>
<evidence type="ECO:0000256" key="1">
    <source>
        <dbReference type="ARBA" id="ARBA00000085"/>
    </source>
</evidence>
<feature type="transmembrane region" description="Helical" evidence="13">
    <location>
        <begin position="12"/>
        <end position="33"/>
    </location>
</feature>
<dbReference type="CDD" id="cd06225">
    <property type="entry name" value="HAMP"/>
    <property type="match status" value="1"/>
</dbReference>
<dbReference type="InterPro" id="IPR036097">
    <property type="entry name" value="HisK_dim/P_sf"/>
</dbReference>
<evidence type="ECO:0000313" key="17">
    <source>
        <dbReference type="EMBL" id="GFM37863.1"/>
    </source>
</evidence>
<dbReference type="CDD" id="cd17546">
    <property type="entry name" value="REC_hyHK_CKI1_RcsC-like"/>
    <property type="match status" value="1"/>
</dbReference>
<keyword evidence="13" id="KW-0472">Membrane</keyword>
<dbReference type="SUPFAM" id="SSF55874">
    <property type="entry name" value="ATPase domain of HSP90 chaperone/DNA topoisomerase II/histidine kinase"/>
    <property type="match status" value="1"/>
</dbReference>
<dbReference type="FunFam" id="3.30.565.10:FF:000010">
    <property type="entry name" value="Sensor histidine kinase RcsC"/>
    <property type="match status" value="1"/>
</dbReference>
<dbReference type="Gene3D" id="3.30.565.10">
    <property type="entry name" value="Histidine kinase-like ATPase, C-terminal domain"/>
    <property type="match status" value="1"/>
</dbReference>
<dbReference type="PROSITE" id="PS50109">
    <property type="entry name" value="HIS_KIN"/>
    <property type="match status" value="1"/>
</dbReference>
<keyword evidence="5" id="KW-0808">Transferase</keyword>
<dbReference type="Pfam" id="PF00072">
    <property type="entry name" value="Response_reg"/>
    <property type="match status" value="1"/>
</dbReference>
<evidence type="ECO:0000259" key="16">
    <source>
        <dbReference type="PROSITE" id="PS50885"/>
    </source>
</evidence>
<keyword evidence="7" id="KW-0418">Kinase</keyword>
<dbReference type="GO" id="GO:0005524">
    <property type="term" value="F:ATP binding"/>
    <property type="evidence" value="ECO:0007669"/>
    <property type="project" value="UniProtKB-KW"/>
</dbReference>
<comment type="catalytic activity">
    <reaction evidence="1">
        <text>ATP + protein L-histidine = ADP + protein N-phospho-L-histidine.</text>
        <dbReference type="EC" id="2.7.13.3"/>
    </reaction>
</comment>
<dbReference type="EC" id="2.7.13.3" evidence="3"/>
<evidence type="ECO:0000259" key="15">
    <source>
        <dbReference type="PROSITE" id="PS50110"/>
    </source>
</evidence>
<comment type="caution">
    <text evidence="17">The sequence shown here is derived from an EMBL/GenBank/DDBJ whole genome shotgun (WGS) entry which is preliminary data.</text>
</comment>
<protein>
    <recommendedName>
        <fullName evidence="11">Sensory/regulatory protein RpfC</fullName>
        <ecNumber evidence="3">2.7.13.3</ecNumber>
    </recommendedName>
</protein>
<dbReference type="InterPro" id="IPR003660">
    <property type="entry name" value="HAMP_dom"/>
</dbReference>
<dbReference type="InterPro" id="IPR036890">
    <property type="entry name" value="HATPase_C_sf"/>
</dbReference>
<evidence type="ECO:0000256" key="6">
    <source>
        <dbReference type="ARBA" id="ARBA00022741"/>
    </source>
</evidence>
<gene>
    <name evidence="17" type="ORF">DSM19430T_25470</name>
</gene>
<feature type="domain" description="Histidine kinase" evidence="14">
    <location>
        <begin position="311"/>
        <end position="536"/>
    </location>
</feature>
<dbReference type="PROSITE" id="PS50885">
    <property type="entry name" value="HAMP"/>
    <property type="match status" value="1"/>
</dbReference>
<dbReference type="SUPFAM" id="SSF47384">
    <property type="entry name" value="Homodimeric domain of signal transducing histidine kinase"/>
    <property type="match status" value="1"/>
</dbReference>